<reference evidence="2" key="1">
    <citation type="journal article" date="2022" name="Mol. Ecol. Resour.">
        <title>The genomes of chicory, endive, great burdock and yacon provide insights into Asteraceae palaeo-polyploidization history and plant inulin production.</title>
        <authorList>
            <person name="Fan W."/>
            <person name="Wang S."/>
            <person name="Wang H."/>
            <person name="Wang A."/>
            <person name="Jiang F."/>
            <person name="Liu H."/>
            <person name="Zhao H."/>
            <person name="Xu D."/>
            <person name="Zhang Y."/>
        </authorList>
    </citation>
    <scope>NUCLEOTIDE SEQUENCE [LARGE SCALE GENOMIC DNA]</scope>
    <source>
        <strain evidence="2">cv. Yunnan</strain>
    </source>
</reference>
<organism evidence="1 2">
    <name type="scientific">Smallanthus sonchifolius</name>
    <dbReference type="NCBI Taxonomy" id="185202"/>
    <lineage>
        <taxon>Eukaryota</taxon>
        <taxon>Viridiplantae</taxon>
        <taxon>Streptophyta</taxon>
        <taxon>Embryophyta</taxon>
        <taxon>Tracheophyta</taxon>
        <taxon>Spermatophyta</taxon>
        <taxon>Magnoliopsida</taxon>
        <taxon>eudicotyledons</taxon>
        <taxon>Gunneridae</taxon>
        <taxon>Pentapetalae</taxon>
        <taxon>asterids</taxon>
        <taxon>campanulids</taxon>
        <taxon>Asterales</taxon>
        <taxon>Asteraceae</taxon>
        <taxon>Asteroideae</taxon>
        <taxon>Heliantheae alliance</taxon>
        <taxon>Millerieae</taxon>
        <taxon>Smallanthus</taxon>
    </lineage>
</organism>
<comment type="caution">
    <text evidence="1">The sequence shown here is derived from an EMBL/GenBank/DDBJ whole genome shotgun (WGS) entry which is preliminary data.</text>
</comment>
<sequence length="163" mass="17788">MDHLQRPHAFITFLLLLIILHPSHGEVGTSAQYGPPFLPTACYGYDPGQFPSSNLFAAAGDGIWDNGAACGRQYLVKCISAAEPGTCVPEQVIQVRIVDFALTTVSPASEDGTTMVLSDTAFGTIANFTAASINIEFQQYFSLSLTHFFYSIFQKENDQNDRI</sequence>
<accession>A0ACB9I2W6</accession>
<proteinExistence type="predicted"/>
<reference evidence="1 2" key="2">
    <citation type="journal article" date="2022" name="Mol. Ecol. Resour.">
        <title>The genomes of chicory, endive, great burdock and yacon provide insights into Asteraceae paleo-polyploidization history and plant inulin production.</title>
        <authorList>
            <person name="Fan W."/>
            <person name="Wang S."/>
            <person name="Wang H."/>
            <person name="Wang A."/>
            <person name="Jiang F."/>
            <person name="Liu H."/>
            <person name="Zhao H."/>
            <person name="Xu D."/>
            <person name="Zhang Y."/>
        </authorList>
    </citation>
    <scope>NUCLEOTIDE SEQUENCE [LARGE SCALE GENOMIC DNA]</scope>
    <source>
        <strain evidence="2">cv. Yunnan</strain>
        <tissue evidence="1">Leaves</tissue>
    </source>
</reference>
<dbReference type="Proteomes" id="UP001056120">
    <property type="component" value="Linkage Group LG10"/>
</dbReference>
<name>A0ACB9I2W6_9ASTR</name>
<dbReference type="EMBL" id="CM042027">
    <property type="protein sequence ID" value="KAI3801886.1"/>
    <property type="molecule type" value="Genomic_DNA"/>
</dbReference>
<protein>
    <submittedName>
        <fullName evidence="1">Uncharacterized protein</fullName>
    </submittedName>
</protein>
<evidence type="ECO:0000313" key="2">
    <source>
        <dbReference type="Proteomes" id="UP001056120"/>
    </source>
</evidence>
<gene>
    <name evidence="1" type="ORF">L1987_30003</name>
</gene>
<evidence type="ECO:0000313" key="1">
    <source>
        <dbReference type="EMBL" id="KAI3801886.1"/>
    </source>
</evidence>
<keyword evidence="2" id="KW-1185">Reference proteome</keyword>